<gene>
    <name evidence="2" type="ORF">COT91_03095</name>
</gene>
<comment type="caution">
    <text evidence="2">The sequence shown here is derived from an EMBL/GenBank/DDBJ whole genome shotgun (WGS) entry which is preliminary data.</text>
</comment>
<accession>A0A2H0VDG8</accession>
<dbReference type="Proteomes" id="UP000230557">
    <property type="component" value="Unassembled WGS sequence"/>
</dbReference>
<evidence type="ECO:0000313" key="2">
    <source>
        <dbReference type="EMBL" id="PIR97121.1"/>
    </source>
</evidence>
<dbReference type="Pfam" id="PF02616">
    <property type="entry name" value="SMC_ScpA"/>
    <property type="match status" value="1"/>
</dbReference>
<protein>
    <recommendedName>
        <fullName evidence="1">Segregation and condensation protein A</fullName>
    </recommendedName>
</protein>
<proteinExistence type="predicted"/>
<dbReference type="SUPFAM" id="SSF46785">
    <property type="entry name" value="Winged helix' DNA-binding domain"/>
    <property type="match status" value="1"/>
</dbReference>
<organism evidence="2 3">
    <name type="scientific">Candidatus Doudnabacteria bacterium CG10_big_fil_rev_8_21_14_0_10_41_10</name>
    <dbReference type="NCBI Taxonomy" id="1974551"/>
    <lineage>
        <taxon>Bacteria</taxon>
        <taxon>Candidatus Doudnaibacteriota</taxon>
    </lineage>
</organism>
<dbReference type="PANTHER" id="PTHR33969:SF2">
    <property type="entry name" value="SEGREGATION AND CONDENSATION PROTEIN A"/>
    <property type="match status" value="1"/>
</dbReference>
<dbReference type="AlphaFoldDB" id="A0A2H0VDG8"/>
<dbReference type="InterPro" id="IPR003768">
    <property type="entry name" value="ScpA"/>
</dbReference>
<reference evidence="3" key="1">
    <citation type="submission" date="2017-09" db="EMBL/GenBank/DDBJ databases">
        <title>Depth-based differentiation of microbial function through sediment-hosted aquifers and enrichment of novel symbionts in the deep terrestrial subsurface.</title>
        <authorList>
            <person name="Probst A.J."/>
            <person name="Ladd B."/>
            <person name="Jarett J.K."/>
            <person name="Geller-Mcgrath D.E."/>
            <person name="Sieber C.M.K."/>
            <person name="Emerson J.B."/>
            <person name="Anantharaman K."/>
            <person name="Thomas B.C."/>
            <person name="Malmstrom R."/>
            <person name="Stieglmeier M."/>
            <person name="Klingl A."/>
            <person name="Woyke T."/>
            <person name="Ryan C.M."/>
            <person name="Banfield J.F."/>
        </authorList>
    </citation>
    <scope>NUCLEOTIDE SEQUENCE [LARGE SCALE GENOMIC DNA]</scope>
</reference>
<dbReference type="EMBL" id="PFAJ01000043">
    <property type="protein sequence ID" value="PIR97121.1"/>
    <property type="molecule type" value="Genomic_DNA"/>
</dbReference>
<dbReference type="PANTHER" id="PTHR33969">
    <property type="entry name" value="SEGREGATION AND CONDENSATION PROTEIN A"/>
    <property type="match status" value="1"/>
</dbReference>
<sequence>MYEVQTIKFKGPLHVLLELIEDRKMEISEISLAEVTQQFLEHIKQLENTNPELLADFLAVASKLLVIKSKSLLPSLEIEQEDKETTDLTYQLLQFKKFKEVALFLKELQAKGHYSFIREGSTEQFTTFYPDPAVNVSVLQNAMQGLARSLEEITKLPKDIVKEVVSISDKIKELQKNIAEKFEIKLSDMIQSNSKTEIVVTFLAMLELIKQQILTVEQESLFSDIKIKKV</sequence>
<dbReference type="InterPro" id="IPR036390">
    <property type="entry name" value="WH_DNA-bd_sf"/>
</dbReference>
<dbReference type="Gene3D" id="1.10.10.580">
    <property type="entry name" value="Structural maintenance of chromosome 1. Chain E"/>
    <property type="match status" value="1"/>
</dbReference>
<evidence type="ECO:0000256" key="1">
    <source>
        <dbReference type="ARBA" id="ARBA00044777"/>
    </source>
</evidence>
<name>A0A2H0VDG8_9BACT</name>
<evidence type="ECO:0000313" key="3">
    <source>
        <dbReference type="Proteomes" id="UP000230557"/>
    </source>
</evidence>
<dbReference type="InterPro" id="IPR023093">
    <property type="entry name" value="ScpA-like_C"/>
</dbReference>
<dbReference type="Gene3D" id="6.10.250.2410">
    <property type="match status" value="1"/>
</dbReference>